<evidence type="ECO:0000313" key="2">
    <source>
        <dbReference type="Proteomes" id="UP000683310"/>
    </source>
</evidence>
<evidence type="ECO:0000313" key="1">
    <source>
        <dbReference type="EMBL" id="QVI19634.1"/>
    </source>
</evidence>
<protein>
    <recommendedName>
        <fullName evidence="3">Nitroreductase family protein</fullName>
    </recommendedName>
</protein>
<reference evidence="1 2" key="1">
    <citation type="submission" date="2021-04" db="EMBL/GenBank/DDBJ databases">
        <title>Nocardia tengchongensis.</title>
        <authorList>
            <person name="Zhuang k."/>
            <person name="Ran Y."/>
            <person name="Li W."/>
        </authorList>
    </citation>
    <scope>NUCLEOTIDE SEQUENCE [LARGE SCALE GENOMIC DNA]</scope>
    <source>
        <strain evidence="1 2">CFH S0057</strain>
    </source>
</reference>
<accession>A0ABX8CJC1</accession>
<gene>
    <name evidence="1" type="ORF">KHQ06_25125</name>
</gene>
<name>A0ABX8CJC1_9NOCA</name>
<proteinExistence type="predicted"/>
<dbReference type="Proteomes" id="UP000683310">
    <property type="component" value="Chromosome"/>
</dbReference>
<dbReference type="Gene3D" id="3.40.109.10">
    <property type="entry name" value="NADH Oxidase"/>
    <property type="match status" value="1"/>
</dbReference>
<sequence length="319" mass="34813">MRLMSAPSEETIRAALEMAREAPLMNGALPWLWWLDGASMHIRIEESQGPEIVEPAAHRTHMLGQGAALHHLRTALTAFGWSSAAVRLPDPLDANYLAVLHLAPCTANRDQISLAGAIFQRQFQHNRFRPWTMPPNLIRSMSGSTAGTRAAARHVPDRLRRNLSNVYRTAADRNTDYGEFLTGVAARIDQRDLTAKPETKTWASGRSLLTPAPDAADPFADREPDAAELLILCTPADDSISHLNAGEAASSILLTAARNGLASSLLTQTMKVSEVRSGLRDTLLHECAYPHALIRLGRPDQSEPGNRYIQALPGMKAVA</sequence>
<dbReference type="InterPro" id="IPR000415">
    <property type="entry name" value="Nitroreductase-like"/>
</dbReference>
<dbReference type="EMBL" id="CP074371">
    <property type="protein sequence ID" value="QVI19634.1"/>
    <property type="molecule type" value="Genomic_DNA"/>
</dbReference>
<keyword evidence="2" id="KW-1185">Reference proteome</keyword>
<organism evidence="1 2">
    <name type="scientific">Nocardia tengchongensis</name>
    <dbReference type="NCBI Taxonomy" id="2055889"/>
    <lineage>
        <taxon>Bacteria</taxon>
        <taxon>Bacillati</taxon>
        <taxon>Actinomycetota</taxon>
        <taxon>Actinomycetes</taxon>
        <taxon>Mycobacteriales</taxon>
        <taxon>Nocardiaceae</taxon>
        <taxon>Nocardia</taxon>
    </lineage>
</organism>
<evidence type="ECO:0008006" key="3">
    <source>
        <dbReference type="Google" id="ProtNLM"/>
    </source>
</evidence>
<dbReference type="SUPFAM" id="SSF55469">
    <property type="entry name" value="FMN-dependent nitroreductase-like"/>
    <property type="match status" value="1"/>
</dbReference>